<reference evidence="1" key="2">
    <citation type="journal article" date="2024" name="Plant">
        <title>Genomic evolution and insights into agronomic trait innovations of Sesamum species.</title>
        <authorList>
            <person name="Miao H."/>
            <person name="Wang L."/>
            <person name="Qu L."/>
            <person name="Liu H."/>
            <person name="Sun Y."/>
            <person name="Le M."/>
            <person name="Wang Q."/>
            <person name="Wei S."/>
            <person name="Zheng Y."/>
            <person name="Lin W."/>
            <person name="Duan Y."/>
            <person name="Cao H."/>
            <person name="Xiong S."/>
            <person name="Wang X."/>
            <person name="Wei L."/>
            <person name="Li C."/>
            <person name="Ma Q."/>
            <person name="Ju M."/>
            <person name="Zhao R."/>
            <person name="Li G."/>
            <person name="Mu C."/>
            <person name="Tian Q."/>
            <person name="Mei H."/>
            <person name="Zhang T."/>
            <person name="Gao T."/>
            <person name="Zhang H."/>
        </authorList>
    </citation>
    <scope>NUCLEOTIDE SEQUENCE</scope>
    <source>
        <strain evidence="1">KEN1</strain>
    </source>
</reference>
<reference evidence="1" key="1">
    <citation type="submission" date="2020-06" db="EMBL/GenBank/DDBJ databases">
        <authorList>
            <person name="Li T."/>
            <person name="Hu X."/>
            <person name="Zhang T."/>
            <person name="Song X."/>
            <person name="Zhang H."/>
            <person name="Dai N."/>
            <person name="Sheng W."/>
            <person name="Hou X."/>
            <person name="Wei L."/>
        </authorList>
    </citation>
    <scope>NUCLEOTIDE SEQUENCE</scope>
    <source>
        <strain evidence="1">KEN1</strain>
        <tissue evidence="1">Leaf</tissue>
    </source>
</reference>
<comment type="caution">
    <text evidence="1">The sequence shown here is derived from an EMBL/GenBank/DDBJ whole genome shotgun (WGS) entry which is preliminary data.</text>
</comment>
<accession>A0AAW2VDS8</accession>
<organism evidence="1">
    <name type="scientific">Sesamum latifolium</name>
    <dbReference type="NCBI Taxonomy" id="2727402"/>
    <lineage>
        <taxon>Eukaryota</taxon>
        <taxon>Viridiplantae</taxon>
        <taxon>Streptophyta</taxon>
        <taxon>Embryophyta</taxon>
        <taxon>Tracheophyta</taxon>
        <taxon>Spermatophyta</taxon>
        <taxon>Magnoliopsida</taxon>
        <taxon>eudicotyledons</taxon>
        <taxon>Gunneridae</taxon>
        <taxon>Pentapetalae</taxon>
        <taxon>asterids</taxon>
        <taxon>lamiids</taxon>
        <taxon>Lamiales</taxon>
        <taxon>Pedaliaceae</taxon>
        <taxon>Sesamum</taxon>
    </lineage>
</organism>
<dbReference type="EMBL" id="JACGWN010000010">
    <property type="protein sequence ID" value="KAL0427357.1"/>
    <property type="molecule type" value="Genomic_DNA"/>
</dbReference>
<evidence type="ECO:0000313" key="1">
    <source>
        <dbReference type="EMBL" id="KAL0427357.1"/>
    </source>
</evidence>
<proteinExistence type="predicted"/>
<evidence type="ECO:0008006" key="2">
    <source>
        <dbReference type="Google" id="ProtNLM"/>
    </source>
</evidence>
<gene>
    <name evidence="1" type="ORF">Slati_2910500</name>
</gene>
<dbReference type="AlphaFoldDB" id="A0AAW2VDS8"/>
<name>A0AAW2VDS8_9LAMI</name>
<sequence>MGLWSRRSSEPRRVLQPKYSSARNVIERAFGLLNVRWGILRSHSFYPINVTACCLLHNFICNEMPDDPFKRDIANMGDHVIEANSDCIAIIDNHPVWNARRDSLVESMYND</sequence>
<protein>
    <recommendedName>
        <fullName evidence="2">Nuclease HARBI1</fullName>
    </recommendedName>
</protein>